<keyword evidence="1" id="KW-0004">4Fe-4S</keyword>
<dbReference type="GO" id="GO:0052693">
    <property type="term" value="F:epoxyqueuosine reductase activity"/>
    <property type="evidence" value="ECO:0007669"/>
    <property type="project" value="TreeGrafter"/>
</dbReference>
<protein>
    <submittedName>
        <fullName evidence="10">Epoxyqueuosine (OQ) reductase QueG</fullName>
    </submittedName>
</protein>
<evidence type="ECO:0000313" key="11">
    <source>
        <dbReference type="Proteomes" id="UP000030481"/>
    </source>
</evidence>
<dbReference type="InterPro" id="IPR013542">
    <property type="entry name" value="QueG_DUF1730"/>
</dbReference>
<dbReference type="Pfam" id="PF13484">
    <property type="entry name" value="Fer4_16"/>
    <property type="match status" value="1"/>
</dbReference>
<evidence type="ECO:0000256" key="1">
    <source>
        <dbReference type="ARBA" id="ARBA00022485"/>
    </source>
</evidence>
<dbReference type="PANTHER" id="PTHR30002">
    <property type="entry name" value="EPOXYQUEUOSINE REDUCTASE"/>
    <property type="match status" value="1"/>
</dbReference>
<dbReference type="EMBL" id="JNAR01000017">
    <property type="protein sequence ID" value="KGG06650.1"/>
    <property type="molecule type" value="Genomic_DNA"/>
</dbReference>
<dbReference type="Proteomes" id="UP000030481">
    <property type="component" value="Unassembled WGS sequence"/>
</dbReference>
<reference evidence="11" key="1">
    <citation type="journal article" date="2014" name="Sci. Data">
        <title>Genomes of diverse isolates of the marine cyanobacterium Prochlorococcus.</title>
        <authorList>
            <person name="Biller S."/>
            <person name="Berube P."/>
            <person name="Thompson J."/>
            <person name="Kelly L."/>
            <person name="Roggensack S."/>
            <person name="Awad L."/>
            <person name="Roache-Johnson K."/>
            <person name="Ding H."/>
            <person name="Giovannoni S.J."/>
            <person name="Moore L.R."/>
            <person name="Chisholm S.W."/>
        </authorList>
    </citation>
    <scope>NUCLEOTIDE SEQUENCE [LARGE SCALE GENOMIC DNA]</scope>
</reference>
<evidence type="ECO:0000256" key="5">
    <source>
        <dbReference type="ARBA" id="ARBA00022785"/>
    </source>
</evidence>
<dbReference type="Pfam" id="PF08331">
    <property type="entry name" value="QueG_DUF1730"/>
    <property type="match status" value="1"/>
</dbReference>
<evidence type="ECO:0000256" key="8">
    <source>
        <dbReference type="ARBA" id="ARBA00023014"/>
    </source>
</evidence>
<accession>A0A0A2B1J4</accession>
<evidence type="ECO:0000256" key="6">
    <source>
        <dbReference type="ARBA" id="ARBA00023002"/>
    </source>
</evidence>
<keyword evidence="3" id="KW-0819">tRNA processing</keyword>
<evidence type="ECO:0000259" key="9">
    <source>
        <dbReference type="PROSITE" id="PS51379"/>
    </source>
</evidence>
<evidence type="ECO:0000256" key="2">
    <source>
        <dbReference type="ARBA" id="ARBA00022490"/>
    </source>
</evidence>
<dbReference type="PANTHER" id="PTHR30002:SF4">
    <property type="entry name" value="EPOXYQUEUOSINE REDUCTASE"/>
    <property type="match status" value="1"/>
</dbReference>
<name>A0A0A2B1J4_PROMR</name>
<dbReference type="GO" id="GO:0008616">
    <property type="term" value="P:tRNA queuosine(34) biosynthetic process"/>
    <property type="evidence" value="ECO:0007669"/>
    <property type="project" value="UniProtKB-KW"/>
</dbReference>
<keyword evidence="8" id="KW-0411">Iron-sulfur</keyword>
<dbReference type="InterPro" id="IPR004453">
    <property type="entry name" value="QueG"/>
</dbReference>
<dbReference type="GO" id="GO:0046872">
    <property type="term" value="F:metal ion binding"/>
    <property type="evidence" value="ECO:0007669"/>
    <property type="project" value="UniProtKB-KW"/>
</dbReference>
<dbReference type="InterPro" id="IPR017896">
    <property type="entry name" value="4Fe4S_Fe-S-bd"/>
</dbReference>
<keyword evidence="4" id="KW-0479">Metal-binding</keyword>
<keyword evidence="2" id="KW-0963">Cytoplasm</keyword>
<proteinExistence type="predicted"/>
<evidence type="ECO:0000313" key="10">
    <source>
        <dbReference type="EMBL" id="KGG06650.1"/>
    </source>
</evidence>
<organism evidence="10 11">
    <name type="scientific">Prochlorococcus marinus str. MIT 9401</name>
    <dbReference type="NCBI Taxonomy" id="167551"/>
    <lineage>
        <taxon>Bacteria</taxon>
        <taxon>Bacillati</taxon>
        <taxon>Cyanobacteriota</taxon>
        <taxon>Cyanophyceae</taxon>
        <taxon>Synechococcales</taxon>
        <taxon>Prochlorococcaceae</taxon>
        <taxon>Prochlorococcus</taxon>
    </lineage>
</organism>
<dbReference type="Gene3D" id="3.30.70.20">
    <property type="match status" value="1"/>
</dbReference>
<dbReference type="SUPFAM" id="SSF46548">
    <property type="entry name" value="alpha-helical ferredoxin"/>
    <property type="match status" value="1"/>
</dbReference>
<evidence type="ECO:0000256" key="3">
    <source>
        <dbReference type="ARBA" id="ARBA00022694"/>
    </source>
</evidence>
<dbReference type="NCBIfam" id="TIGR00276">
    <property type="entry name" value="tRNA epoxyqueuosine(34) reductase QueG"/>
    <property type="match status" value="1"/>
</dbReference>
<evidence type="ECO:0000256" key="4">
    <source>
        <dbReference type="ARBA" id="ARBA00022723"/>
    </source>
</evidence>
<dbReference type="GO" id="GO:0051539">
    <property type="term" value="F:4 iron, 4 sulfur cluster binding"/>
    <property type="evidence" value="ECO:0007669"/>
    <property type="project" value="UniProtKB-KW"/>
</dbReference>
<dbReference type="PROSITE" id="PS00198">
    <property type="entry name" value="4FE4S_FER_1"/>
    <property type="match status" value="1"/>
</dbReference>
<keyword evidence="6" id="KW-0560">Oxidoreductase</keyword>
<keyword evidence="7" id="KW-0408">Iron</keyword>
<evidence type="ECO:0000256" key="7">
    <source>
        <dbReference type="ARBA" id="ARBA00023004"/>
    </source>
</evidence>
<dbReference type="AlphaFoldDB" id="A0A0A2B1J4"/>
<keyword evidence="5" id="KW-0671">Queuosine biosynthesis</keyword>
<gene>
    <name evidence="10" type="ORF">EV01_1855</name>
</gene>
<feature type="domain" description="4Fe-4S ferredoxin-type" evidence="9">
    <location>
        <begin position="189"/>
        <end position="218"/>
    </location>
</feature>
<comment type="caution">
    <text evidence="10">The sequence shown here is derived from an EMBL/GenBank/DDBJ whole genome shotgun (WGS) entry which is preliminary data.</text>
</comment>
<dbReference type="PROSITE" id="PS51379">
    <property type="entry name" value="4FE4S_FER_2"/>
    <property type="match status" value="1"/>
</dbReference>
<dbReference type="InterPro" id="IPR017900">
    <property type="entry name" value="4Fe4S_Fe_S_CS"/>
</dbReference>
<sequence length="326" mass="37597">MRNAIHNKEMIDNIQTKKEISDKLKERALFEGFSMAGIASIPGSSRIKLRTNALERWLSNNYHAEMKWMEAERRKDINSLLEDAKSVLSVGFSYINSNSNNNVFKVGKFSQGEDYHKVIYKKLKNVGSWINLEIPDCKWKICVDSSPLLEKAWAEESGLGWIGKNSNVISTKNGSWFTLGFMILTKDLIPDKPHQSLCGKCDLCIETCPTKAIVEPFVIQSDLCIAYHTIESREKTIPKKIEEKLNGWVAGCDICQDVCPWNKSVPYNNTFETAPKEWIKNLNIESLYWDDKTWEDNLKNTTLKRIKPWMWKRNIKANLKKKKAKI</sequence>